<dbReference type="OrthoDB" id="2479036at2759"/>
<evidence type="ECO:0000256" key="1">
    <source>
        <dbReference type="SAM" id="MobiDB-lite"/>
    </source>
</evidence>
<dbReference type="Proteomes" id="UP000266673">
    <property type="component" value="Unassembled WGS sequence"/>
</dbReference>
<sequence length="900" mass="106771">MGDIKQEENENMYEDENDLYDDKIKKEKFIANITNEINLLVNKHFEREKEVQLLKQQKRSNYQFEKTYNINDSPDTYYIDEETIDQFTKLNRRIANKIKTEVRNRIETFNSRDKLNISYLCEPLWIVLNEYITSGLLKINSRKFKFYFPNKVTVNAEFNFNTIKKNEKEEPESRYGIILKDQPKTVRILISAIETSEIHINYILSVWKNPSDRYNEKNSIQRLKNENSNTIEQKLNKILHLIEIRFTYSNEQEILDKPKLLIFAALFFKYCDQNPHLKKKPKKNDASTNTEQLNIEDIIDLINEERTEELHQALKDFKSRRKHMTSIFPLIKEVIQLLAFKSFNDDKESLPGKVSRKNAQQKVLEYLKVSLNLFLHCIAFGLVFFMGNPLGDIKSWNFMNETNFEKTFNLLKENDELKLALEKKNNSCETKIMNGLVDYANNLDLDIEDLSYLTKSSTLSDYNYTENQKDFVKARPTPKLTFINDKLKNLNLRDNHMDIDDDDEYEESLVSRENEDEDSEQYREIWENNKNEEEDDMNEVGEQNQSTMDYINQKENGEVIPYNIDNIDRNPKRVMRRIRKDENLDREKLMSYSDYIKRLRSDTSIYDMFKDDIDNLSLAITSLSSLRNPASRRPSKIEGLKRLTPDIFKLNKKIIEYLNGEWMNNIDLQVLFKNTGKFFDNISDKNITWYSKFHETINQEITNSVTHLRQLSALDKNNYNEVQFNDLTYLINNFDQEFTNSEQLSKPIIITRHAKLINEKAQEFLKLYYEECLKVYEQNLDQAKYGEEIGQIGVLIAEFDDPDKLRLFINLPAKKYDLERSIKNKIMIHYQNFQVEWTQFKQNVVSDDLIEAVNELSNDLEEVIKPLNDPNSQGPYYELAKKLNNLIIKGNRFIFDNTDL</sequence>
<keyword evidence="3" id="KW-1185">Reference proteome</keyword>
<organism evidence="2 3">
    <name type="scientific">Gigaspora rosea</name>
    <dbReference type="NCBI Taxonomy" id="44941"/>
    <lineage>
        <taxon>Eukaryota</taxon>
        <taxon>Fungi</taxon>
        <taxon>Fungi incertae sedis</taxon>
        <taxon>Mucoromycota</taxon>
        <taxon>Glomeromycotina</taxon>
        <taxon>Glomeromycetes</taxon>
        <taxon>Diversisporales</taxon>
        <taxon>Gigasporaceae</taxon>
        <taxon>Gigaspora</taxon>
    </lineage>
</organism>
<feature type="region of interest" description="Disordered" evidence="1">
    <location>
        <begin position="495"/>
        <end position="521"/>
    </location>
</feature>
<evidence type="ECO:0000313" key="3">
    <source>
        <dbReference type="Proteomes" id="UP000266673"/>
    </source>
</evidence>
<gene>
    <name evidence="2" type="ORF">C2G38_2214721</name>
</gene>
<accession>A0A397UJ27</accession>
<comment type="caution">
    <text evidence="2">The sequence shown here is derived from an EMBL/GenBank/DDBJ whole genome shotgun (WGS) entry which is preliminary data.</text>
</comment>
<dbReference type="AlphaFoldDB" id="A0A397UJ27"/>
<protein>
    <submittedName>
        <fullName evidence="2">Uncharacterized protein</fullName>
    </submittedName>
</protein>
<evidence type="ECO:0000313" key="2">
    <source>
        <dbReference type="EMBL" id="RIB07333.1"/>
    </source>
</evidence>
<dbReference type="EMBL" id="QKWP01001672">
    <property type="protein sequence ID" value="RIB07333.1"/>
    <property type="molecule type" value="Genomic_DNA"/>
</dbReference>
<proteinExistence type="predicted"/>
<reference evidence="2 3" key="1">
    <citation type="submission" date="2018-06" db="EMBL/GenBank/DDBJ databases">
        <title>Comparative genomics reveals the genomic features of Rhizophagus irregularis, R. cerebriforme, R. diaphanum and Gigaspora rosea, and their symbiotic lifestyle signature.</title>
        <authorList>
            <person name="Morin E."/>
            <person name="San Clemente H."/>
            <person name="Chen E.C.H."/>
            <person name="De La Providencia I."/>
            <person name="Hainaut M."/>
            <person name="Kuo A."/>
            <person name="Kohler A."/>
            <person name="Murat C."/>
            <person name="Tang N."/>
            <person name="Roy S."/>
            <person name="Loubradou J."/>
            <person name="Henrissat B."/>
            <person name="Grigoriev I.V."/>
            <person name="Corradi N."/>
            <person name="Roux C."/>
            <person name="Martin F.M."/>
        </authorList>
    </citation>
    <scope>NUCLEOTIDE SEQUENCE [LARGE SCALE GENOMIC DNA]</scope>
    <source>
        <strain evidence="2 3">DAOM 194757</strain>
    </source>
</reference>
<name>A0A397UJ27_9GLOM</name>